<accession>A0A7X8YIM9</accession>
<dbReference type="InterPro" id="IPR004045">
    <property type="entry name" value="Glutathione_S-Trfase_N"/>
</dbReference>
<dbReference type="InterPro" id="IPR011767">
    <property type="entry name" value="GLR_AS"/>
</dbReference>
<dbReference type="Pfam" id="PF00462">
    <property type="entry name" value="Glutaredoxin"/>
    <property type="match status" value="1"/>
</dbReference>
<evidence type="ECO:0000259" key="1">
    <source>
        <dbReference type="PROSITE" id="PS50404"/>
    </source>
</evidence>
<dbReference type="RefSeq" id="WP_168837666.1">
    <property type="nucleotide sequence ID" value="NZ_JABAIK010000023.1"/>
</dbReference>
<dbReference type="SUPFAM" id="SSF52833">
    <property type="entry name" value="Thioredoxin-like"/>
    <property type="match status" value="1"/>
</dbReference>
<dbReference type="Gene3D" id="3.40.30.10">
    <property type="entry name" value="Glutaredoxin"/>
    <property type="match status" value="1"/>
</dbReference>
<comment type="caution">
    <text evidence="2">The sequence shown here is derived from an EMBL/GenBank/DDBJ whole genome shotgun (WGS) entry which is preliminary data.</text>
</comment>
<evidence type="ECO:0000313" key="2">
    <source>
        <dbReference type="EMBL" id="NLS14572.1"/>
    </source>
</evidence>
<dbReference type="EMBL" id="JABAIK010000023">
    <property type="protein sequence ID" value="NLS14572.1"/>
    <property type="molecule type" value="Genomic_DNA"/>
</dbReference>
<protein>
    <submittedName>
        <fullName evidence="2">Glutaredoxin</fullName>
    </submittedName>
</protein>
<dbReference type="PROSITE" id="PS51354">
    <property type="entry name" value="GLUTAREDOXIN_2"/>
    <property type="match status" value="1"/>
</dbReference>
<keyword evidence="3" id="KW-1185">Reference proteome</keyword>
<name>A0A7X8YIM9_9VIBR</name>
<dbReference type="AlphaFoldDB" id="A0A7X8YIM9"/>
<dbReference type="PROSITE" id="PS50404">
    <property type="entry name" value="GST_NTER"/>
    <property type="match status" value="1"/>
</dbReference>
<organism evidence="2 3">
    <name type="scientific">Vibrio agarilyticus</name>
    <dbReference type="NCBI Taxonomy" id="2726741"/>
    <lineage>
        <taxon>Bacteria</taxon>
        <taxon>Pseudomonadati</taxon>
        <taxon>Pseudomonadota</taxon>
        <taxon>Gammaproteobacteria</taxon>
        <taxon>Vibrionales</taxon>
        <taxon>Vibrionaceae</taxon>
        <taxon>Vibrio</taxon>
    </lineage>
</organism>
<feature type="domain" description="GST N-terminal" evidence="1">
    <location>
        <begin position="39"/>
        <end position="119"/>
    </location>
</feature>
<dbReference type="InterPro" id="IPR002109">
    <property type="entry name" value="Glutaredoxin"/>
</dbReference>
<gene>
    <name evidence="2" type="ORF">HGP28_17055</name>
</gene>
<dbReference type="PROSITE" id="PS00195">
    <property type="entry name" value="GLUTAREDOXIN_1"/>
    <property type="match status" value="1"/>
</dbReference>
<proteinExistence type="predicted"/>
<sequence length="119" mass="13904">MKLIRSVLGKVILLSDALFSPRGITRDSEHQKRIDEKASHYALYQFEACPFCVKVRRALKRQSVDIELRDAKNNVQFRQELETQGGKIKVPCLRIEQNGHVEWLYESNDIVAFIQREFV</sequence>
<reference evidence="2 3" key="1">
    <citation type="submission" date="2020-04" db="EMBL/GenBank/DDBJ databases">
        <title>Vibrio sp. SM6, a novel species isolated from seawater.</title>
        <authorList>
            <person name="Wang X."/>
        </authorList>
    </citation>
    <scope>NUCLEOTIDE SEQUENCE [LARGE SCALE GENOMIC DNA]</scope>
    <source>
        <strain evidence="2 3">SM6</strain>
    </source>
</reference>
<evidence type="ECO:0000313" key="3">
    <source>
        <dbReference type="Proteomes" id="UP000535589"/>
    </source>
</evidence>
<dbReference type="Proteomes" id="UP000535589">
    <property type="component" value="Unassembled WGS sequence"/>
</dbReference>
<dbReference type="InterPro" id="IPR036249">
    <property type="entry name" value="Thioredoxin-like_sf"/>
</dbReference>